<feature type="compositionally biased region" description="Polar residues" evidence="1">
    <location>
        <begin position="139"/>
        <end position="150"/>
    </location>
</feature>
<proteinExistence type="predicted"/>
<evidence type="ECO:0000256" key="1">
    <source>
        <dbReference type="SAM" id="MobiDB-lite"/>
    </source>
</evidence>
<name>A0A0U1LXR9_TALIS</name>
<feature type="compositionally biased region" description="Basic and acidic residues" evidence="1">
    <location>
        <begin position="1"/>
        <end position="10"/>
    </location>
</feature>
<feature type="region of interest" description="Disordered" evidence="1">
    <location>
        <begin position="188"/>
        <end position="305"/>
    </location>
</feature>
<feature type="region of interest" description="Disordered" evidence="1">
    <location>
        <begin position="1"/>
        <end position="71"/>
    </location>
</feature>
<gene>
    <name evidence="2" type="ORF">PISL3812_05180</name>
</gene>
<evidence type="ECO:0000313" key="2">
    <source>
        <dbReference type="EMBL" id="CRG88153.1"/>
    </source>
</evidence>
<accession>A0A0U1LXR9</accession>
<dbReference type="OrthoDB" id="10514835at2759"/>
<feature type="compositionally biased region" description="Polar residues" evidence="1">
    <location>
        <begin position="286"/>
        <end position="295"/>
    </location>
</feature>
<keyword evidence="3" id="KW-1185">Reference proteome</keyword>
<feature type="compositionally biased region" description="Low complexity" evidence="1">
    <location>
        <begin position="204"/>
        <end position="230"/>
    </location>
</feature>
<sequence length="336" mass="36119">MSSDTHRTDGEQFAATGHSSPFYYSQQQPPPNPRYRDFDTRPVFDPHRNTGSTTQQSAGQSQPFAMKLSELGSSGDGALGILAEVALAGGGISDSSTARPNMPQPTGYAPEGVSTGLHMNTYPPVSQSAGLRPPPPSDSAVQFTRGEYSQNKPFEHTAAYSWTASTSYDPTPSIFEAAAGLRSFAMSASPSIRPPCVNNETPASSDSRTPSSSSSSSFSSSSSSSSSSTTAKKKSSYIVEQMEKVDKVEKDSVGRVRDRTNYFASYSNGPDPDYSVGDSEKDDTLDNGTETSAAKSEQESTRDWPGDKYVKLFQEPGQQRYEDAILEILDGMELPR</sequence>
<dbReference type="EMBL" id="CVMT01000004">
    <property type="protein sequence ID" value="CRG88153.1"/>
    <property type="molecule type" value="Genomic_DNA"/>
</dbReference>
<feature type="compositionally biased region" description="Basic and acidic residues" evidence="1">
    <location>
        <begin position="296"/>
        <end position="305"/>
    </location>
</feature>
<feature type="region of interest" description="Disordered" evidence="1">
    <location>
        <begin position="94"/>
        <end position="150"/>
    </location>
</feature>
<feature type="compositionally biased region" description="Basic and acidic residues" evidence="1">
    <location>
        <begin position="241"/>
        <end position="260"/>
    </location>
</feature>
<organism evidence="2 3">
    <name type="scientific">Talaromyces islandicus</name>
    <name type="common">Penicillium islandicum</name>
    <dbReference type="NCBI Taxonomy" id="28573"/>
    <lineage>
        <taxon>Eukaryota</taxon>
        <taxon>Fungi</taxon>
        <taxon>Dikarya</taxon>
        <taxon>Ascomycota</taxon>
        <taxon>Pezizomycotina</taxon>
        <taxon>Eurotiomycetes</taxon>
        <taxon>Eurotiomycetidae</taxon>
        <taxon>Eurotiales</taxon>
        <taxon>Trichocomaceae</taxon>
        <taxon>Talaromyces</taxon>
        <taxon>Talaromyces sect. Islandici</taxon>
    </lineage>
</organism>
<dbReference type="AlphaFoldDB" id="A0A0U1LXR9"/>
<feature type="compositionally biased region" description="Low complexity" evidence="1">
    <location>
        <begin position="50"/>
        <end position="62"/>
    </location>
</feature>
<reference evidence="2 3" key="1">
    <citation type="submission" date="2015-04" db="EMBL/GenBank/DDBJ databases">
        <authorList>
            <person name="Syromyatnikov M.Y."/>
            <person name="Popov V.N."/>
        </authorList>
    </citation>
    <scope>NUCLEOTIDE SEQUENCE [LARGE SCALE GENOMIC DNA]</scope>
    <source>
        <strain evidence="2">WF-38-12</strain>
    </source>
</reference>
<protein>
    <submittedName>
        <fullName evidence="2">Uncharacterized protein</fullName>
    </submittedName>
</protein>
<dbReference type="Proteomes" id="UP000054383">
    <property type="component" value="Unassembled WGS sequence"/>
</dbReference>
<feature type="compositionally biased region" description="Basic and acidic residues" evidence="1">
    <location>
        <begin position="34"/>
        <end position="48"/>
    </location>
</feature>
<evidence type="ECO:0000313" key="3">
    <source>
        <dbReference type="Proteomes" id="UP000054383"/>
    </source>
</evidence>